<accession>A0ABY0HDQ4</accession>
<keyword evidence="4" id="KW-1185">Reference proteome</keyword>
<evidence type="ECO:0000313" key="3">
    <source>
        <dbReference type="EMBL" id="RYO90672.1"/>
    </source>
</evidence>
<name>A0ABY0HDQ4_9PEZI</name>
<proteinExistence type="predicted"/>
<comment type="caution">
    <text evidence="3">The sequence shown here is derived from an EMBL/GenBank/DDBJ whole genome shotgun (WGS) entry which is preliminary data.</text>
</comment>
<keyword evidence="2" id="KW-0472">Membrane</keyword>
<feature type="compositionally biased region" description="Low complexity" evidence="1">
    <location>
        <begin position="88"/>
        <end position="106"/>
    </location>
</feature>
<evidence type="ECO:0000313" key="4">
    <source>
        <dbReference type="Proteomes" id="UP000294003"/>
    </source>
</evidence>
<sequence length="205" mass="20880">MPCATKLRRTTTAIAAVIPAPTEARAVRTTGRQHLANTTASARMSVALSPPAPELTLSLPTYTTTTMMMATTTLTTMPTEPLLPPPANTTTTAATTAAATATAAPASSGSDSRSKYMGCPEGSGLTCLEIIAIEGVVLLVVAAAALVMFVVGFCQRRRRDTALRRMMVKGKVKVKGGGIGAGDGGGGAVGEVVLRESGFWGLEGG</sequence>
<gene>
    <name evidence="3" type="ORF">DL762_002555</name>
</gene>
<protein>
    <submittedName>
        <fullName evidence="3">Uncharacterized protein</fullName>
    </submittedName>
</protein>
<evidence type="ECO:0000256" key="2">
    <source>
        <dbReference type="SAM" id="Phobius"/>
    </source>
</evidence>
<evidence type="ECO:0000256" key="1">
    <source>
        <dbReference type="SAM" id="MobiDB-lite"/>
    </source>
</evidence>
<feature type="region of interest" description="Disordered" evidence="1">
    <location>
        <begin position="78"/>
        <end position="114"/>
    </location>
</feature>
<keyword evidence="2" id="KW-0812">Transmembrane</keyword>
<dbReference type="EMBL" id="QJNS01000052">
    <property type="protein sequence ID" value="RYO90672.1"/>
    <property type="molecule type" value="Genomic_DNA"/>
</dbReference>
<reference evidence="3 4" key="1">
    <citation type="submission" date="2018-06" db="EMBL/GenBank/DDBJ databases">
        <title>Complete Genomes of Monosporascus.</title>
        <authorList>
            <person name="Robinson A.J."/>
            <person name="Natvig D.O."/>
        </authorList>
    </citation>
    <scope>NUCLEOTIDE SEQUENCE [LARGE SCALE GENOMIC DNA]</scope>
    <source>
        <strain evidence="3 4">CBS 609.92</strain>
    </source>
</reference>
<organism evidence="3 4">
    <name type="scientific">Monosporascus cannonballus</name>
    <dbReference type="NCBI Taxonomy" id="155416"/>
    <lineage>
        <taxon>Eukaryota</taxon>
        <taxon>Fungi</taxon>
        <taxon>Dikarya</taxon>
        <taxon>Ascomycota</taxon>
        <taxon>Pezizomycotina</taxon>
        <taxon>Sordariomycetes</taxon>
        <taxon>Xylariomycetidae</taxon>
        <taxon>Xylariales</taxon>
        <taxon>Xylariales incertae sedis</taxon>
        <taxon>Monosporascus</taxon>
    </lineage>
</organism>
<feature type="transmembrane region" description="Helical" evidence="2">
    <location>
        <begin position="130"/>
        <end position="154"/>
    </location>
</feature>
<keyword evidence="2" id="KW-1133">Transmembrane helix</keyword>
<dbReference type="Proteomes" id="UP000294003">
    <property type="component" value="Unassembled WGS sequence"/>
</dbReference>